<proteinExistence type="predicted"/>
<gene>
    <name evidence="5" type="ORF">DQ384_00600</name>
</gene>
<dbReference type="OrthoDB" id="5415143at2"/>
<keyword evidence="1" id="KW-0805">Transcription regulation</keyword>
<dbReference type="SMART" id="SM00345">
    <property type="entry name" value="HTH_GNTR"/>
    <property type="match status" value="1"/>
</dbReference>
<dbReference type="Gene3D" id="1.10.10.10">
    <property type="entry name" value="Winged helix-like DNA-binding domain superfamily/Winged helix DNA-binding domain"/>
    <property type="match status" value="1"/>
</dbReference>
<dbReference type="PRINTS" id="PR00035">
    <property type="entry name" value="HTHGNTR"/>
</dbReference>
<reference evidence="5 6" key="1">
    <citation type="submission" date="2018-06" db="EMBL/GenBank/DDBJ databases">
        <title>Sphaerisporangium craniellae sp. nov., isolated from a marine sponge in the South China Sea.</title>
        <authorList>
            <person name="Li L."/>
        </authorList>
    </citation>
    <scope>NUCLEOTIDE SEQUENCE [LARGE SCALE GENOMIC DNA]</scope>
    <source>
        <strain evidence="5 6">CCTCC AA 208026</strain>
    </source>
</reference>
<dbReference type="RefSeq" id="WP_114026653.1">
    <property type="nucleotide sequence ID" value="NZ_QOIL01000001.1"/>
</dbReference>
<dbReference type="InterPro" id="IPR036388">
    <property type="entry name" value="WH-like_DNA-bd_sf"/>
</dbReference>
<feature type="domain" description="HTH gntR-type" evidence="4">
    <location>
        <begin position="2"/>
        <end position="70"/>
    </location>
</feature>
<dbReference type="AlphaFoldDB" id="A0A367FST7"/>
<keyword evidence="6" id="KW-1185">Reference proteome</keyword>
<evidence type="ECO:0000256" key="2">
    <source>
        <dbReference type="ARBA" id="ARBA00023125"/>
    </source>
</evidence>
<dbReference type="PROSITE" id="PS50949">
    <property type="entry name" value="HTH_GNTR"/>
    <property type="match status" value="1"/>
</dbReference>
<evidence type="ECO:0000256" key="3">
    <source>
        <dbReference type="ARBA" id="ARBA00023163"/>
    </source>
</evidence>
<dbReference type="PANTHER" id="PTHR43537:SF5">
    <property type="entry name" value="UXU OPERON TRANSCRIPTIONAL REGULATOR"/>
    <property type="match status" value="1"/>
</dbReference>
<keyword evidence="3" id="KW-0804">Transcription</keyword>
<dbReference type="PANTHER" id="PTHR43537">
    <property type="entry name" value="TRANSCRIPTIONAL REGULATOR, GNTR FAMILY"/>
    <property type="match status" value="1"/>
</dbReference>
<evidence type="ECO:0000313" key="6">
    <source>
        <dbReference type="Proteomes" id="UP000253094"/>
    </source>
</evidence>
<dbReference type="InterPro" id="IPR036390">
    <property type="entry name" value="WH_DNA-bd_sf"/>
</dbReference>
<dbReference type="EMBL" id="QOIL01000001">
    <property type="protein sequence ID" value="RCG32989.1"/>
    <property type="molecule type" value="Genomic_DNA"/>
</dbReference>
<accession>A0A367FST7</accession>
<protein>
    <submittedName>
        <fullName evidence="5">GntR family transcriptional regulator</fullName>
    </submittedName>
</protein>
<name>A0A367FST7_9ACTN</name>
<dbReference type="GO" id="GO:0003677">
    <property type="term" value="F:DNA binding"/>
    <property type="evidence" value="ECO:0007669"/>
    <property type="project" value="UniProtKB-KW"/>
</dbReference>
<sequence length="75" mass="8111">MGEVTERVERSIRELITSGDLGPGGRLPSERTLAAELEAGRTTVRLVLMKLAAEGIVRSEHGRGYFANAANDETK</sequence>
<evidence type="ECO:0000256" key="1">
    <source>
        <dbReference type="ARBA" id="ARBA00023015"/>
    </source>
</evidence>
<dbReference type="Proteomes" id="UP000253094">
    <property type="component" value="Unassembled WGS sequence"/>
</dbReference>
<evidence type="ECO:0000313" key="5">
    <source>
        <dbReference type="EMBL" id="RCG32989.1"/>
    </source>
</evidence>
<dbReference type="Pfam" id="PF00392">
    <property type="entry name" value="GntR"/>
    <property type="match status" value="1"/>
</dbReference>
<keyword evidence="2" id="KW-0238">DNA-binding</keyword>
<evidence type="ECO:0000259" key="4">
    <source>
        <dbReference type="PROSITE" id="PS50949"/>
    </source>
</evidence>
<organism evidence="5 6">
    <name type="scientific">Sphaerisporangium album</name>
    <dbReference type="NCBI Taxonomy" id="509200"/>
    <lineage>
        <taxon>Bacteria</taxon>
        <taxon>Bacillati</taxon>
        <taxon>Actinomycetota</taxon>
        <taxon>Actinomycetes</taxon>
        <taxon>Streptosporangiales</taxon>
        <taxon>Streptosporangiaceae</taxon>
        <taxon>Sphaerisporangium</taxon>
    </lineage>
</organism>
<dbReference type="CDD" id="cd07377">
    <property type="entry name" value="WHTH_GntR"/>
    <property type="match status" value="1"/>
</dbReference>
<comment type="caution">
    <text evidence="5">The sequence shown here is derived from an EMBL/GenBank/DDBJ whole genome shotgun (WGS) entry which is preliminary data.</text>
</comment>
<dbReference type="GO" id="GO:0003700">
    <property type="term" value="F:DNA-binding transcription factor activity"/>
    <property type="evidence" value="ECO:0007669"/>
    <property type="project" value="InterPro"/>
</dbReference>
<dbReference type="SUPFAM" id="SSF46785">
    <property type="entry name" value="Winged helix' DNA-binding domain"/>
    <property type="match status" value="1"/>
</dbReference>
<dbReference type="InterPro" id="IPR000524">
    <property type="entry name" value="Tscrpt_reg_HTH_GntR"/>
</dbReference>